<organism evidence="2">
    <name type="scientific">Sedimenticola thiotaurini</name>
    <dbReference type="NCBI Taxonomy" id="1543721"/>
    <lineage>
        <taxon>Bacteria</taxon>
        <taxon>Pseudomonadati</taxon>
        <taxon>Pseudomonadota</taxon>
        <taxon>Gammaproteobacteria</taxon>
        <taxon>Chromatiales</taxon>
        <taxon>Sedimenticolaceae</taxon>
        <taxon>Sedimenticola</taxon>
    </lineage>
</organism>
<dbReference type="EMBL" id="DRKP01000021">
    <property type="protein sequence ID" value="HEB95150.1"/>
    <property type="molecule type" value="Genomic_DNA"/>
</dbReference>
<protein>
    <submittedName>
        <fullName evidence="2">DUF58 domain-containing protein</fullName>
    </submittedName>
</protein>
<evidence type="ECO:0000313" key="2">
    <source>
        <dbReference type="EMBL" id="HEB95150.1"/>
    </source>
</evidence>
<reference evidence="2" key="1">
    <citation type="journal article" date="2020" name="mSystems">
        <title>Genome- and Community-Level Interaction Insights into Carbon Utilization and Element Cycling Functions of Hydrothermarchaeota in Hydrothermal Sediment.</title>
        <authorList>
            <person name="Zhou Z."/>
            <person name="Liu Y."/>
            <person name="Xu W."/>
            <person name="Pan J."/>
            <person name="Luo Z.H."/>
            <person name="Li M."/>
        </authorList>
    </citation>
    <scope>NUCLEOTIDE SEQUENCE [LARGE SCALE GENOMIC DNA]</scope>
    <source>
        <strain evidence="2">HyVt-443</strain>
    </source>
</reference>
<evidence type="ECO:0000256" key="1">
    <source>
        <dbReference type="SAM" id="Phobius"/>
    </source>
</evidence>
<keyword evidence="1" id="KW-0812">Transmembrane</keyword>
<name>A0A831W809_9GAMM</name>
<keyword evidence="1" id="KW-1133">Transmembrane helix</keyword>
<gene>
    <name evidence="2" type="ORF">ENI96_01805</name>
</gene>
<feature type="transmembrane region" description="Helical" evidence="1">
    <location>
        <begin position="27"/>
        <end position="50"/>
    </location>
</feature>
<dbReference type="AlphaFoldDB" id="A0A831W809"/>
<sequence>MFTPPSRFLRLVRPDAGGRARVGRRQIYILPTRAGLGFGLLLLLMLLGSINYANNLGFLLTFLLAGLGVVAMLHSWRNLNGIEILAGRPRPVFAGDRARFPIRLRHGDGGEHPGIRLRLDDQTVAVDLPAAGEKVVELALGAGRRGRLRLPRFSIDTTWPLGLLRAWAFVEAGHELLVYPRPGPPIPPPQAAEYRPSTRGDRGVGADDFVALRHYRPGDSPRHLHWKSLAREQGLQTKQFGGDRADRLWLEWALTPGDSETRLSLLCRAVLDASDGQLEFGLRLPGEEIPPARGPAQRRRCLERLALYGEKA</sequence>
<keyword evidence="1" id="KW-0472">Membrane</keyword>
<dbReference type="PANTHER" id="PTHR34351:SF1">
    <property type="entry name" value="SLR1927 PROTEIN"/>
    <property type="match status" value="1"/>
</dbReference>
<dbReference type="Proteomes" id="UP000886251">
    <property type="component" value="Unassembled WGS sequence"/>
</dbReference>
<accession>A0A831W809</accession>
<dbReference type="PANTHER" id="PTHR34351">
    <property type="entry name" value="SLR1927 PROTEIN-RELATED"/>
    <property type="match status" value="1"/>
</dbReference>
<comment type="caution">
    <text evidence="2">The sequence shown here is derived from an EMBL/GenBank/DDBJ whole genome shotgun (WGS) entry which is preliminary data.</text>
</comment>
<feature type="transmembrane region" description="Helical" evidence="1">
    <location>
        <begin position="56"/>
        <end position="76"/>
    </location>
</feature>
<proteinExistence type="predicted"/>